<keyword evidence="11" id="KW-1185">Reference proteome</keyword>
<dbReference type="EMBL" id="JAZHXJ010000171">
    <property type="protein sequence ID" value="KAL1870561.1"/>
    <property type="molecule type" value="Genomic_DNA"/>
</dbReference>
<dbReference type="PANTHER" id="PTHR13208">
    <property type="entry name" value="MEDIATOR OF RNA POLYMERASE II TRANSCRIPTION SUBUNIT 4"/>
    <property type="match status" value="1"/>
</dbReference>
<protein>
    <recommendedName>
        <fullName evidence="3 8">Mediator of RNA polymerase II transcription subunit 4</fullName>
    </recommendedName>
    <alternativeName>
        <fullName evidence="7 8">Mediator complex subunit 4</fullName>
    </alternativeName>
</protein>
<feature type="compositionally biased region" description="Low complexity" evidence="9">
    <location>
        <begin position="191"/>
        <end position="209"/>
    </location>
</feature>
<feature type="region of interest" description="Disordered" evidence="9">
    <location>
        <begin position="249"/>
        <end position="353"/>
    </location>
</feature>
<feature type="compositionally biased region" description="Basic and acidic residues" evidence="9">
    <location>
        <begin position="251"/>
        <end position="306"/>
    </location>
</feature>
<accession>A0ABR3X3Q0</accession>
<feature type="region of interest" description="Disordered" evidence="9">
    <location>
        <begin position="141"/>
        <end position="169"/>
    </location>
</feature>
<comment type="similarity">
    <text evidence="2 8">Belongs to the Mediator complex subunit 4 family.</text>
</comment>
<comment type="caution">
    <text evidence="10">The sequence shown here is derived from an EMBL/GenBank/DDBJ whole genome shotgun (WGS) entry which is preliminary data.</text>
</comment>
<evidence type="ECO:0000256" key="9">
    <source>
        <dbReference type="SAM" id="MobiDB-lite"/>
    </source>
</evidence>
<dbReference type="PANTHER" id="PTHR13208:SF2">
    <property type="entry name" value="MEDIATOR OF RNA POLYMERASE II TRANSCRIPTION SUBUNIT 4"/>
    <property type="match status" value="1"/>
</dbReference>
<comment type="subcellular location">
    <subcellularLocation>
        <location evidence="1 8">Nucleus</location>
    </subcellularLocation>
</comment>
<gene>
    <name evidence="8" type="primary">MED4</name>
    <name evidence="10" type="ORF">VTK73DRAFT_2536</name>
</gene>
<comment type="function">
    <text evidence="8">Component of the Mediator complex, a coactivator involved in the regulated transcription of nearly all RNA polymerase II-dependent genes. Mediator functions as a bridge to convey information from gene-specific regulatory proteins to the basal RNA polymerase II transcription machinery. Mediator is recruited to promoters by direct interactions with regulatory proteins and serves as a scaffold for the assembly of a functional preinitiation complex with RNA polymerase II and the general transcription factors.</text>
</comment>
<name>A0ABR3X3Q0_9PEZI</name>
<evidence type="ECO:0000256" key="4">
    <source>
        <dbReference type="ARBA" id="ARBA00023015"/>
    </source>
</evidence>
<evidence type="ECO:0000313" key="10">
    <source>
        <dbReference type="EMBL" id="KAL1870561.1"/>
    </source>
</evidence>
<feature type="compositionally biased region" description="Polar residues" evidence="9">
    <location>
        <begin position="155"/>
        <end position="169"/>
    </location>
</feature>
<keyword evidence="4 8" id="KW-0805">Transcription regulation</keyword>
<proteinExistence type="inferred from homology"/>
<dbReference type="InterPro" id="IPR019258">
    <property type="entry name" value="Mediator_Med4"/>
</dbReference>
<evidence type="ECO:0000313" key="11">
    <source>
        <dbReference type="Proteomes" id="UP001586593"/>
    </source>
</evidence>
<organism evidence="10 11">
    <name type="scientific">Phialemonium thermophilum</name>
    <dbReference type="NCBI Taxonomy" id="223376"/>
    <lineage>
        <taxon>Eukaryota</taxon>
        <taxon>Fungi</taxon>
        <taxon>Dikarya</taxon>
        <taxon>Ascomycota</taxon>
        <taxon>Pezizomycotina</taxon>
        <taxon>Sordariomycetes</taxon>
        <taxon>Sordariomycetidae</taxon>
        <taxon>Cephalothecales</taxon>
        <taxon>Cephalothecaceae</taxon>
        <taxon>Phialemonium</taxon>
    </lineage>
</organism>
<evidence type="ECO:0000256" key="8">
    <source>
        <dbReference type="RuleBase" id="RU364141"/>
    </source>
</evidence>
<evidence type="ECO:0000256" key="7">
    <source>
        <dbReference type="ARBA" id="ARBA00031257"/>
    </source>
</evidence>
<keyword evidence="8" id="KW-0010">Activator</keyword>
<feature type="compositionally biased region" description="Low complexity" evidence="9">
    <location>
        <begin position="330"/>
        <end position="351"/>
    </location>
</feature>
<comment type="subunit">
    <text evidence="8">Component of the Mediator complex.</text>
</comment>
<evidence type="ECO:0000256" key="1">
    <source>
        <dbReference type="ARBA" id="ARBA00004123"/>
    </source>
</evidence>
<feature type="region of interest" description="Disordered" evidence="9">
    <location>
        <begin position="185"/>
        <end position="209"/>
    </location>
</feature>
<evidence type="ECO:0000256" key="6">
    <source>
        <dbReference type="ARBA" id="ARBA00023242"/>
    </source>
</evidence>
<evidence type="ECO:0000256" key="5">
    <source>
        <dbReference type="ARBA" id="ARBA00023163"/>
    </source>
</evidence>
<sequence length="370" mass="40287">MDKIIDARFERVEKALTNLIDSIAKYSPSTTQANELAAADSDLGDCLAQLQIHQNNYARIQKLRKETAELDVQIKDTISLLWTTRREITATPTTSYPTGSAAGSKYKFTYKELLNYARRISRTTLPPPGVTNGVDLTAPAQAPQAHSSQNGGGASNAQTPIGTTASGAATPVANSATANGIDSQQLAGSESQQTQTQQQASSQATVTSSTALPEHMLPAVNLLEGAVFYPWPTEERIRGGALALNQQLRDSGVEPRGFDPAEEEERRRAAAEQERRETEERQRRLREEDELRRRRMRDEANERERVAANAEAEAQRAKERELQEDASRRGSVAVDGSAVSASAGQAAAAAAAEKKQFQFMGDLDDDDDED</sequence>
<feature type="compositionally biased region" description="Basic and acidic residues" evidence="9">
    <location>
        <begin position="313"/>
        <end position="328"/>
    </location>
</feature>
<keyword evidence="6 8" id="KW-0539">Nucleus</keyword>
<evidence type="ECO:0000256" key="2">
    <source>
        <dbReference type="ARBA" id="ARBA00009626"/>
    </source>
</evidence>
<keyword evidence="5 8" id="KW-0804">Transcription</keyword>
<dbReference type="Pfam" id="PF10018">
    <property type="entry name" value="Med4"/>
    <property type="match status" value="1"/>
</dbReference>
<reference evidence="10 11" key="1">
    <citation type="journal article" date="2024" name="Commun. Biol.">
        <title>Comparative genomic analysis of thermophilic fungi reveals convergent evolutionary adaptations and gene losses.</title>
        <authorList>
            <person name="Steindorff A.S."/>
            <person name="Aguilar-Pontes M.V."/>
            <person name="Robinson A.J."/>
            <person name="Andreopoulos B."/>
            <person name="LaButti K."/>
            <person name="Kuo A."/>
            <person name="Mondo S."/>
            <person name="Riley R."/>
            <person name="Otillar R."/>
            <person name="Haridas S."/>
            <person name="Lipzen A."/>
            <person name="Grimwood J."/>
            <person name="Schmutz J."/>
            <person name="Clum A."/>
            <person name="Reid I.D."/>
            <person name="Moisan M.C."/>
            <person name="Butler G."/>
            <person name="Nguyen T.T.M."/>
            <person name="Dewar K."/>
            <person name="Conant G."/>
            <person name="Drula E."/>
            <person name="Henrissat B."/>
            <person name="Hansel C."/>
            <person name="Singer S."/>
            <person name="Hutchinson M.I."/>
            <person name="de Vries R.P."/>
            <person name="Natvig D.O."/>
            <person name="Powell A.J."/>
            <person name="Tsang A."/>
            <person name="Grigoriev I.V."/>
        </authorList>
    </citation>
    <scope>NUCLEOTIDE SEQUENCE [LARGE SCALE GENOMIC DNA]</scope>
    <source>
        <strain evidence="10 11">ATCC 24622</strain>
    </source>
</reference>
<evidence type="ECO:0000256" key="3">
    <source>
        <dbReference type="ARBA" id="ARBA00020629"/>
    </source>
</evidence>
<dbReference type="Proteomes" id="UP001586593">
    <property type="component" value="Unassembled WGS sequence"/>
</dbReference>